<evidence type="ECO:0000256" key="5">
    <source>
        <dbReference type="ARBA" id="ARBA00039879"/>
    </source>
</evidence>
<dbReference type="EC" id="1.20.4.1" evidence="4"/>
<dbReference type="PANTHER" id="PTHR30041:SF5">
    <property type="entry name" value="ARSENATE REDUCTASE-RELATED"/>
    <property type="match status" value="1"/>
</dbReference>
<evidence type="ECO:0000256" key="4">
    <source>
        <dbReference type="ARBA" id="ARBA00038969"/>
    </source>
</evidence>
<keyword evidence="3 7" id="KW-0560">Oxidoreductase</keyword>
<dbReference type="CDD" id="cd03034">
    <property type="entry name" value="ArsC_ArsC"/>
    <property type="match status" value="1"/>
</dbReference>
<evidence type="ECO:0000313" key="7">
    <source>
        <dbReference type="EMBL" id="KNH01598.1"/>
    </source>
</evidence>
<comment type="caution">
    <text evidence="7">The sequence shown here is derived from an EMBL/GenBank/DDBJ whole genome shotgun (WGS) entry which is preliminary data.</text>
</comment>
<dbReference type="RefSeq" id="WP_050600891.1">
    <property type="nucleotide sequence ID" value="NZ_JYNE01000026.1"/>
</dbReference>
<dbReference type="InterPro" id="IPR036249">
    <property type="entry name" value="Thioredoxin-like_sf"/>
</dbReference>
<dbReference type="InterPro" id="IPR006659">
    <property type="entry name" value="Arsenate_reductase"/>
</dbReference>
<dbReference type="PANTHER" id="PTHR30041">
    <property type="entry name" value="ARSENATE REDUCTASE"/>
    <property type="match status" value="1"/>
</dbReference>
<dbReference type="Gene3D" id="3.40.30.10">
    <property type="entry name" value="Glutaredoxin"/>
    <property type="match status" value="1"/>
</dbReference>
<dbReference type="Proteomes" id="UP000037446">
    <property type="component" value="Unassembled WGS sequence"/>
</dbReference>
<protein>
    <recommendedName>
        <fullName evidence="5">Arsenate reductase</fullName>
        <ecNumber evidence="4">1.20.4.1</ecNumber>
    </recommendedName>
</protein>
<evidence type="ECO:0000256" key="1">
    <source>
        <dbReference type="ARBA" id="ARBA00007198"/>
    </source>
</evidence>
<comment type="similarity">
    <text evidence="1 6">Belongs to the ArsC family.</text>
</comment>
<name>A0A0L1KCD4_9SPHN</name>
<evidence type="ECO:0000256" key="6">
    <source>
        <dbReference type="PROSITE-ProRule" id="PRU01282"/>
    </source>
</evidence>
<dbReference type="SUPFAM" id="SSF52833">
    <property type="entry name" value="Thioredoxin-like"/>
    <property type="match status" value="1"/>
</dbReference>
<dbReference type="GO" id="GO:0008794">
    <property type="term" value="F:arsenate reductase (glutaredoxin) activity"/>
    <property type="evidence" value="ECO:0007669"/>
    <property type="project" value="UniProtKB-EC"/>
</dbReference>
<keyword evidence="2" id="KW-0059">Arsenical resistance</keyword>
<proteinExistence type="inferred from homology"/>
<dbReference type="InterPro" id="IPR006660">
    <property type="entry name" value="Arsenate_reductase-like"/>
</dbReference>
<evidence type="ECO:0000256" key="3">
    <source>
        <dbReference type="ARBA" id="ARBA00023002"/>
    </source>
</evidence>
<dbReference type="GO" id="GO:0046685">
    <property type="term" value="P:response to arsenic-containing substance"/>
    <property type="evidence" value="ECO:0007669"/>
    <property type="project" value="UniProtKB-KW"/>
</dbReference>
<accession>A0A0L1KCD4</accession>
<dbReference type="STRING" id="1306953.J121_732"/>
<evidence type="ECO:0000256" key="2">
    <source>
        <dbReference type="ARBA" id="ARBA00022849"/>
    </source>
</evidence>
<gene>
    <name evidence="7" type="ORF">J121_732</name>
</gene>
<evidence type="ECO:0000313" key="8">
    <source>
        <dbReference type="Proteomes" id="UP000037446"/>
    </source>
</evidence>
<organism evidence="7 8">
    <name type="scientific">Qipengyuania citrea LAMA 915</name>
    <dbReference type="NCBI Taxonomy" id="1306953"/>
    <lineage>
        <taxon>Bacteria</taxon>
        <taxon>Pseudomonadati</taxon>
        <taxon>Pseudomonadota</taxon>
        <taxon>Alphaproteobacteria</taxon>
        <taxon>Sphingomonadales</taxon>
        <taxon>Erythrobacteraceae</taxon>
        <taxon>Qipengyuania</taxon>
    </lineage>
</organism>
<reference evidence="7" key="1">
    <citation type="submission" date="2015-02" db="EMBL/GenBank/DDBJ databases">
        <authorList>
            <person name="Chooi Y.-H."/>
        </authorList>
    </citation>
    <scope>NUCLEOTIDE SEQUENCE [LARGE SCALE GENOMIC DNA]</scope>
    <source>
        <strain evidence="7">LAMA 915</strain>
    </source>
</reference>
<sequence>MKATIWHNPKCGTSRKTLAILENLSRLEVEVIEYLKHPPTADKLRQLYRDAGITPNEGLRTRGTDAQERGLVDAPAEDVLAAMAAEPSLIERPLVETEKGARLCRPQDRVLEIL</sequence>
<dbReference type="Pfam" id="PF03960">
    <property type="entry name" value="ArsC"/>
    <property type="match status" value="1"/>
</dbReference>
<dbReference type="PROSITE" id="PS51353">
    <property type="entry name" value="ARSC"/>
    <property type="match status" value="1"/>
</dbReference>
<dbReference type="EMBL" id="JYNE01000026">
    <property type="protein sequence ID" value="KNH01598.1"/>
    <property type="molecule type" value="Genomic_DNA"/>
</dbReference>
<dbReference type="PATRIC" id="fig|1306953.7.peg.742"/>
<dbReference type="AlphaFoldDB" id="A0A0L1KCD4"/>